<dbReference type="OrthoDB" id="3394912at2"/>
<evidence type="ECO:0000313" key="1">
    <source>
        <dbReference type="EMBL" id="PWR11830.1"/>
    </source>
</evidence>
<dbReference type="Proteomes" id="UP000246050">
    <property type="component" value="Unassembled WGS sequence"/>
</dbReference>
<dbReference type="AlphaFoldDB" id="A0A317DCI5"/>
<comment type="caution">
    <text evidence="1">The sequence shown here is derived from an EMBL/GenBank/DDBJ whole genome shotgun (WGS) entry which is preliminary data.</text>
</comment>
<protein>
    <submittedName>
        <fullName evidence="1">Uncharacterized protein</fullName>
    </submittedName>
</protein>
<evidence type="ECO:0000313" key="2">
    <source>
        <dbReference type="Proteomes" id="UP000246050"/>
    </source>
</evidence>
<name>A0A317DCI5_9ACTN</name>
<gene>
    <name evidence="1" type="ORF">DKT69_25715</name>
</gene>
<proteinExistence type="predicted"/>
<sequence>MMPQNPLTEVEPAYAHAVTVLATALDSLGARIYRDLHIESTDLTARGVDPQVTAMLTSFSTYAEDCLAVLDDPAVRNVLDAAMAYRPA</sequence>
<dbReference type="EMBL" id="QGKS01000307">
    <property type="protein sequence ID" value="PWR11830.1"/>
    <property type="molecule type" value="Genomic_DNA"/>
</dbReference>
<accession>A0A317DCI5</accession>
<organism evidence="1 2">
    <name type="scientific">Micromonospora sicca</name>
    <dbReference type="NCBI Taxonomy" id="2202420"/>
    <lineage>
        <taxon>Bacteria</taxon>
        <taxon>Bacillati</taxon>
        <taxon>Actinomycetota</taxon>
        <taxon>Actinomycetes</taxon>
        <taxon>Micromonosporales</taxon>
        <taxon>Micromonosporaceae</taxon>
        <taxon>Micromonospora</taxon>
    </lineage>
</organism>
<reference evidence="1 2" key="1">
    <citation type="submission" date="2018-05" db="EMBL/GenBank/DDBJ databases">
        <title>Micromonosporas from Atacama Desert.</title>
        <authorList>
            <person name="Carro L."/>
            <person name="Golinska P."/>
            <person name="Klenk H.-P."/>
            <person name="Goodfellow M."/>
        </authorList>
    </citation>
    <scope>NUCLEOTIDE SEQUENCE [LARGE SCALE GENOMIC DNA]</scope>
    <source>
        <strain evidence="1 2">4G51</strain>
    </source>
</reference>
<dbReference type="RefSeq" id="WP_109804079.1">
    <property type="nucleotide sequence ID" value="NZ_QGKS01000307.1"/>
</dbReference>